<dbReference type="InterPro" id="IPR036291">
    <property type="entry name" value="NAD(P)-bd_dom_sf"/>
</dbReference>
<evidence type="ECO:0000256" key="1">
    <source>
        <dbReference type="ARBA" id="ARBA00005725"/>
    </source>
</evidence>
<dbReference type="Pfam" id="PF05368">
    <property type="entry name" value="NmrA"/>
    <property type="match status" value="1"/>
</dbReference>
<dbReference type="EMBL" id="MU004433">
    <property type="protein sequence ID" value="KAF2651152.1"/>
    <property type="molecule type" value="Genomic_DNA"/>
</dbReference>
<evidence type="ECO:0000256" key="3">
    <source>
        <dbReference type="ARBA" id="ARBA00023002"/>
    </source>
</evidence>
<dbReference type="GO" id="GO:0008483">
    <property type="term" value="F:transaminase activity"/>
    <property type="evidence" value="ECO:0007669"/>
    <property type="project" value="UniProtKB-KW"/>
</dbReference>
<dbReference type="GO" id="GO:0016491">
    <property type="term" value="F:oxidoreductase activity"/>
    <property type="evidence" value="ECO:0007669"/>
    <property type="project" value="UniProtKB-KW"/>
</dbReference>
<name>A0A6A6SUA1_9PLEO</name>
<keyword evidence="5" id="KW-0808">Transferase</keyword>
<keyword evidence="6" id="KW-1185">Reference proteome</keyword>
<comment type="similarity">
    <text evidence="1">Belongs to the NmrA-type oxidoreductase family. Isoflavone reductase subfamily.</text>
</comment>
<keyword evidence="3" id="KW-0560">Oxidoreductase</keyword>
<dbReference type="PANTHER" id="PTHR47706:SF4">
    <property type="entry name" value="NMRA-LIKE DOMAIN-CONTAINING PROTEIN"/>
    <property type="match status" value="1"/>
</dbReference>
<feature type="domain" description="NmrA-like" evidence="4">
    <location>
        <begin position="4"/>
        <end position="253"/>
    </location>
</feature>
<protein>
    <submittedName>
        <fullName evidence="5">Phosphoserine aminotransferase</fullName>
    </submittedName>
</protein>
<dbReference type="InterPro" id="IPR051609">
    <property type="entry name" value="NmrA/Isoflavone_reductase-like"/>
</dbReference>
<keyword evidence="2" id="KW-0521">NADP</keyword>
<organism evidence="5 6">
    <name type="scientific">Lophiostoma macrostomum CBS 122681</name>
    <dbReference type="NCBI Taxonomy" id="1314788"/>
    <lineage>
        <taxon>Eukaryota</taxon>
        <taxon>Fungi</taxon>
        <taxon>Dikarya</taxon>
        <taxon>Ascomycota</taxon>
        <taxon>Pezizomycotina</taxon>
        <taxon>Dothideomycetes</taxon>
        <taxon>Pleosporomycetidae</taxon>
        <taxon>Pleosporales</taxon>
        <taxon>Lophiostomataceae</taxon>
        <taxon>Lophiostoma</taxon>
    </lineage>
</organism>
<gene>
    <name evidence="5" type="ORF">K491DRAFT_637971</name>
</gene>
<dbReference type="Gene3D" id="3.40.50.720">
    <property type="entry name" value="NAD(P)-binding Rossmann-like Domain"/>
    <property type="match status" value="1"/>
</dbReference>
<dbReference type="AlphaFoldDB" id="A0A6A6SUA1"/>
<evidence type="ECO:0000256" key="2">
    <source>
        <dbReference type="ARBA" id="ARBA00022857"/>
    </source>
</evidence>
<dbReference type="Gene3D" id="3.90.25.10">
    <property type="entry name" value="UDP-galactose 4-epimerase, domain 1"/>
    <property type="match status" value="1"/>
</dbReference>
<evidence type="ECO:0000259" key="4">
    <source>
        <dbReference type="Pfam" id="PF05368"/>
    </source>
</evidence>
<evidence type="ECO:0000313" key="6">
    <source>
        <dbReference type="Proteomes" id="UP000799324"/>
    </source>
</evidence>
<dbReference type="PANTHER" id="PTHR47706">
    <property type="entry name" value="NMRA-LIKE FAMILY PROTEIN"/>
    <property type="match status" value="1"/>
</dbReference>
<proteinExistence type="inferred from homology"/>
<dbReference type="OrthoDB" id="419598at2759"/>
<dbReference type="InterPro" id="IPR008030">
    <property type="entry name" value="NmrA-like"/>
</dbReference>
<dbReference type="SUPFAM" id="SSF51735">
    <property type="entry name" value="NAD(P)-binding Rossmann-fold domains"/>
    <property type="match status" value="1"/>
</dbReference>
<sequence length="328" mass="36280">MAIVAVAGGTGDLGSLIVEALLTTGKHEVYILSRKSPDASSTVVSPTSQSPYQPIIQTNYESDDVLARQLSARKIDTIICAVSLDFDEPSEAQLLLIRAAVKAKCVKRFIPSEFNVDYDLGDDVLPYSGKKYHVIARRELEKTNLEFTYIYTGFFMDYLGMPYYETKMRQLYILLDAAHRVASIPGDGLARIALTCTKDVARYIAAALDVPSWPRVLTVAASHISTNELVALAEKCTGEKLKVEQYSIEDLRSHKADVLPSNENIASHFPEGMDQLRALLGDLSASIALASYDFSKVADAVDLVKYFQDDLEPPLGVEEFIAKTWTRR</sequence>
<reference evidence="5" key="1">
    <citation type="journal article" date="2020" name="Stud. Mycol.">
        <title>101 Dothideomycetes genomes: a test case for predicting lifestyles and emergence of pathogens.</title>
        <authorList>
            <person name="Haridas S."/>
            <person name="Albert R."/>
            <person name="Binder M."/>
            <person name="Bloem J."/>
            <person name="Labutti K."/>
            <person name="Salamov A."/>
            <person name="Andreopoulos B."/>
            <person name="Baker S."/>
            <person name="Barry K."/>
            <person name="Bills G."/>
            <person name="Bluhm B."/>
            <person name="Cannon C."/>
            <person name="Castanera R."/>
            <person name="Culley D."/>
            <person name="Daum C."/>
            <person name="Ezra D."/>
            <person name="Gonzalez J."/>
            <person name="Henrissat B."/>
            <person name="Kuo A."/>
            <person name="Liang C."/>
            <person name="Lipzen A."/>
            <person name="Lutzoni F."/>
            <person name="Magnuson J."/>
            <person name="Mondo S."/>
            <person name="Nolan M."/>
            <person name="Ohm R."/>
            <person name="Pangilinan J."/>
            <person name="Park H.-J."/>
            <person name="Ramirez L."/>
            <person name="Alfaro M."/>
            <person name="Sun H."/>
            <person name="Tritt A."/>
            <person name="Yoshinaga Y."/>
            <person name="Zwiers L.-H."/>
            <person name="Turgeon B."/>
            <person name="Goodwin S."/>
            <person name="Spatafora J."/>
            <person name="Crous P."/>
            <person name="Grigoriev I."/>
        </authorList>
    </citation>
    <scope>NUCLEOTIDE SEQUENCE</scope>
    <source>
        <strain evidence="5">CBS 122681</strain>
    </source>
</reference>
<accession>A0A6A6SUA1</accession>
<evidence type="ECO:0000313" key="5">
    <source>
        <dbReference type="EMBL" id="KAF2651152.1"/>
    </source>
</evidence>
<keyword evidence="5" id="KW-0032">Aminotransferase</keyword>
<dbReference type="Proteomes" id="UP000799324">
    <property type="component" value="Unassembled WGS sequence"/>
</dbReference>